<evidence type="ECO:0000313" key="8">
    <source>
        <dbReference type="EMBL" id="MEG3614560.1"/>
    </source>
</evidence>
<dbReference type="PROSITE" id="PS51318">
    <property type="entry name" value="TAT"/>
    <property type="match status" value="1"/>
</dbReference>
<dbReference type="RefSeq" id="WP_332901329.1">
    <property type="nucleotide sequence ID" value="NZ_JBAGLP010000110.1"/>
</dbReference>
<evidence type="ECO:0000256" key="2">
    <source>
        <dbReference type="ARBA" id="ARBA00022448"/>
    </source>
</evidence>
<keyword evidence="4" id="KW-0472">Membrane</keyword>
<name>A0ABU7Z553_9MICO</name>
<dbReference type="PROSITE" id="PS51257">
    <property type="entry name" value="PROKAR_LIPOPROTEIN"/>
    <property type="match status" value="1"/>
</dbReference>
<feature type="chain" id="PRO_5046316656" evidence="6">
    <location>
        <begin position="28"/>
        <end position="318"/>
    </location>
</feature>
<comment type="caution">
    <text evidence="8">The sequence shown here is derived from an EMBL/GenBank/DDBJ whole genome shotgun (WGS) entry which is preliminary data.</text>
</comment>
<dbReference type="Proteomes" id="UP001310387">
    <property type="component" value="Unassembled WGS sequence"/>
</dbReference>
<dbReference type="InterPro" id="IPR007210">
    <property type="entry name" value="ABC_Gly_betaine_transp_sub-bd"/>
</dbReference>
<protein>
    <submittedName>
        <fullName evidence="8">Glycine betaine ABC transporter substrate-binding protein</fullName>
    </submittedName>
</protein>
<evidence type="ECO:0000256" key="3">
    <source>
        <dbReference type="ARBA" id="ARBA00022475"/>
    </source>
</evidence>
<proteinExistence type="predicted"/>
<evidence type="ECO:0000313" key="9">
    <source>
        <dbReference type="Proteomes" id="UP001310387"/>
    </source>
</evidence>
<feature type="signal peptide" evidence="6">
    <location>
        <begin position="1"/>
        <end position="27"/>
    </location>
</feature>
<keyword evidence="2" id="KW-0813">Transport</keyword>
<dbReference type="CDD" id="cd13639">
    <property type="entry name" value="PBP2_OpuAC_like"/>
    <property type="match status" value="1"/>
</dbReference>
<dbReference type="SUPFAM" id="SSF53850">
    <property type="entry name" value="Periplasmic binding protein-like II"/>
    <property type="match status" value="1"/>
</dbReference>
<dbReference type="PANTHER" id="PTHR47737">
    <property type="entry name" value="GLYCINE BETAINE/PROLINE BETAINE TRANSPORT SYSTEM PERMEASE PROTEIN PROW"/>
    <property type="match status" value="1"/>
</dbReference>
<dbReference type="Gene3D" id="3.40.190.100">
    <property type="entry name" value="Glycine betaine-binding periplasmic protein, domain 2"/>
    <property type="match status" value="1"/>
</dbReference>
<reference evidence="8" key="1">
    <citation type="journal article" date="2024" name="Antonie Van Leeuwenhoek">
        <title>Isoptericola haloaureus sp. nov., a dimorphic actinobacterium isolated from mangrove sediments of southeast India, implicating biosaline agricultural significance through nitrogen fixation and salt tolerance genes.</title>
        <authorList>
            <person name="Prathaban M."/>
            <person name="Prathiviraj R."/>
            <person name="Ravichandran M."/>
            <person name="Natarajan S.D."/>
            <person name="Sobanaa M."/>
            <person name="Hari Krishna Kumar S."/>
            <person name="Chandrasekar V."/>
            <person name="Selvin J."/>
        </authorList>
    </citation>
    <scope>NUCLEOTIDE SEQUENCE</scope>
    <source>
        <strain evidence="8">MP1014</strain>
    </source>
</reference>
<keyword evidence="9" id="KW-1185">Reference proteome</keyword>
<comment type="subcellular location">
    <subcellularLocation>
        <location evidence="1">Cell membrane</location>
    </subcellularLocation>
</comment>
<keyword evidence="6" id="KW-0732">Signal</keyword>
<evidence type="ECO:0000256" key="5">
    <source>
        <dbReference type="SAM" id="MobiDB-lite"/>
    </source>
</evidence>
<keyword evidence="3" id="KW-1003">Cell membrane</keyword>
<accession>A0ABU7Z553</accession>
<dbReference type="InterPro" id="IPR006311">
    <property type="entry name" value="TAT_signal"/>
</dbReference>
<gene>
    <name evidence="8" type="ORF">V5O49_05415</name>
</gene>
<evidence type="ECO:0000256" key="4">
    <source>
        <dbReference type="ARBA" id="ARBA00023136"/>
    </source>
</evidence>
<evidence type="ECO:0000259" key="7">
    <source>
        <dbReference type="Pfam" id="PF04069"/>
    </source>
</evidence>
<dbReference type="PANTHER" id="PTHR47737:SF1">
    <property type="entry name" value="GLYCINE BETAINE_PROLINE BETAINE TRANSPORT SYSTEM PERMEASE PROTEIN PROW"/>
    <property type="match status" value="1"/>
</dbReference>
<reference evidence="8" key="2">
    <citation type="submission" date="2024-02" db="EMBL/GenBank/DDBJ databases">
        <authorList>
            <person name="Prathaban M."/>
            <person name="Mythili R."/>
            <person name="Sharmila Devi N."/>
            <person name="Sobanaa M."/>
            <person name="Prathiviraj R."/>
            <person name="Selvin J."/>
        </authorList>
    </citation>
    <scope>NUCLEOTIDE SEQUENCE</scope>
    <source>
        <strain evidence="8">MP1014</strain>
    </source>
</reference>
<feature type="compositionally biased region" description="Acidic residues" evidence="5">
    <location>
        <begin position="34"/>
        <end position="52"/>
    </location>
</feature>
<evidence type="ECO:0000256" key="1">
    <source>
        <dbReference type="ARBA" id="ARBA00004236"/>
    </source>
</evidence>
<dbReference type="Gene3D" id="3.40.190.10">
    <property type="entry name" value="Periplasmic binding protein-like II"/>
    <property type="match status" value="1"/>
</dbReference>
<feature type="region of interest" description="Disordered" evidence="5">
    <location>
        <begin position="31"/>
        <end position="52"/>
    </location>
</feature>
<dbReference type="Pfam" id="PF04069">
    <property type="entry name" value="OpuAC"/>
    <property type="match status" value="1"/>
</dbReference>
<organism evidence="8 9">
    <name type="scientific">Isoptericola haloaureus</name>
    <dbReference type="NCBI Taxonomy" id="1542902"/>
    <lineage>
        <taxon>Bacteria</taxon>
        <taxon>Bacillati</taxon>
        <taxon>Actinomycetota</taxon>
        <taxon>Actinomycetes</taxon>
        <taxon>Micrococcales</taxon>
        <taxon>Promicromonosporaceae</taxon>
        <taxon>Isoptericola</taxon>
    </lineage>
</organism>
<sequence length="318" mass="33998">MSTHRKHLRRRQGLALVSAAALGLTLAACSTDDGGSDDAGAEGTDESTEEMADGDMGTITLGYLPAWTDGLSMAYLADNLLTEAGYTVEHQDVQEAGLLYTALAEGDVDMYPSAWPEVTHAQYMEEYGDSIDDIGTYYDNAKLTMAVPEYTEVDSIAELADNVDLFDGTIVGIEPGAGLTAAVQDSVIPTYGLDEAGYELQTSSTTAMLTELEQATEDEEDILVTLWQPFWANAAYPVKTLEDPEGALGEAEGLHFLGTSGFADEYPEAAEIIGGIQLDDTQFGTLEDLVVNENPDDPAAGVEAWLEENPDVIPMPES</sequence>
<dbReference type="EMBL" id="JBAGLP010000110">
    <property type="protein sequence ID" value="MEG3614560.1"/>
    <property type="molecule type" value="Genomic_DNA"/>
</dbReference>
<evidence type="ECO:0000256" key="6">
    <source>
        <dbReference type="SAM" id="SignalP"/>
    </source>
</evidence>
<feature type="domain" description="ABC-type glycine betaine transport system substrate-binding" evidence="7">
    <location>
        <begin position="58"/>
        <end position="308"/>
    </location>
</feature>